<feature type="domain" description="Peptidoglycan binding" evidence="2">
    <location>
        <begin position="131"/>
        <end position="214"/>
    </location>
</feature>
<protein>
    <recommendedName>
        <fullName evidence="5">Secretion activator protein</fullName>
    </recommendedName>
</protein>
<dbReference type="Pfam" id="PF09374">
    <property type="entry name" value="PG_binding_3"/>
    <property type="match status" value="1"/>
</dbReference>
<accession>A0ABS3KNC8</accession>
<keyword evidence="4" id="KW-1185">Reference proteome</keyword>
<dbReference type="SUPFAM" id="SSF53955">
    <property type="entry name" value="Lysozyme-like"/>
    <property type="match status" value="1"/>
</dbReference>
<dbReference type="Proteomes" id="UP001518989">
    <property type="component" value="Unassembled WGS sequence"/>
</dbReference>
<evidence type="ECO:0008006" key="5">
    <source>
        <dbReference type="Google" id="ProtNLM"/>
    </source>
</evidence>
<evidence type="ECO:0000313" key="3">
    <source>
        <dbReference type="EMBL" id="MBO1078108.1"/>
    </source>
</evidence>
<comment type="caution">
    <text evidence="3">The sequence shown here is derived from an EMBL/GenBank/DDBJ whole genome shotgun (WGS) entry which is preliminary data.</text>
</comment>
<dbReference type="EMBL" id="JACTNG010000002">
    <property type="protein sequence ID" value="MBO1078108.1"/>
    <property type="molecule type" value="Genomic_DNA"/>
</dbReference>
<evidence type="ECO:0000313" key="4">
    <source>
        <dbReference type="Proteomes" id="UP001518989"/>
    </source>
</evidence>
<dbReference type="InterPro" id="IPR008565">
    <property type="entry name" value="TtsA-like_GH18_dom"/>
</dbReference>
<name>A0ABS3KNC8_9PROT</name>
<reference evidence="3 4" key="1">
    <citation type="submission" date="2020-09" db="EMBL/GenBank/DDBJ databases">
        <title>Roseomonas.</title>
        <authorList>
            <person name="Zhu W."/>
        </authorList>
    </citation>
    <scope>NUCLEOTIDE SEQUENCE [LARGE SCALE GENOMIC DNA]</scope>
    <source>
        <strain evidence="3 4">573</strain>
    </source>
</reference>
<evidence type="ECO:0000259" key="1">
    <source>
        <dbReference type="Pfam" id="PF05838"/>
    </source>
</evidence>
<dbReference type="CDD" id="cd13926">
    <property type="entry name" value="N-acetylmuramidase_GH108"/>
    <property type="match status" value="1"/>
</dbReference>
<feature type="domain" description="TtsA-like Glycoside hydrolase family 108" evidence="1">
    <location>
        <begin position="45"/>
        <end position="127"/>
    </location>
</feature>
<gene>
    <name evidence="3" type="ORF">IAI61_03625</name>
</gene>
<dbReference type="Gene3D" id="1.20.141.10">
    <property type="entry name" value="Chitosanase, subunit A, domain 1"/>
    <property type="match status" value="1"/>
</dbReference>
<dbReference type="InterPro" id="IPR018537">
    <property type="entry name" value="Peptidoglycan-bd_3"/>
</dbReference>
<dbReference type="InterPro" id="IPR023346">
    <property type="entry name" value="Lysozyme-like_dom_sf"/>
</dbReference>
<evidence type="ECO:0000259" key="2">
    <source>
        <dbReference type="Pfam" id="PF09374"/>
    </source>
</evidence>
<proteinExistence type="predicted"/>
<sequence>MPPVRPPRAAVPVYAVGDAIPAATTTTARQEARVGTSDRFRELIDGVLGREGGYANHPADKGGETMWGVTIARARAAGYRGNMRDMTRTEAVEIYCLYYWTQPGFDRIEDMDPQLAERLFDAGINCGTGRAGQWLQRTLNVMNGKGSLYADMIVDGQCGAITRAALGSFIQRRGQEGKAVLREAVKSFQAAHYLGLAESDASQEAFIYGWMRSRILGIG</sequence>
<organism evidence="3 4">
    <name type="scientific">Roseomonas haemaphysalidis</name>
    <dbReference type="NCBI Taxonomy" id="2768162"/>
    <lineage>
        <taxon>Bacteria</taxon>
        <taxon>Pseudomonadati</taxon>
        <taxon>Pseudomonadota</taxon>
        <taxon>Alphaproteobacteria</taxon>
        <taxon>Acetobacterales</taxon>
        <taxon>Roseomonadaceae</taxon>
        <taxon>Roseomonas</taxon>
    </lineage>
</organism>
<dbReference type="Pfam" id="PF05838">
    <property type="entry name" value="Glyco_hydro_108"/>
    <property type="match status" value="1"/>
</dbReference>